<feature type="transmembrane region" description="Helical" evidence="7">
    <location>
        <begin position="226"/>
        <end position="244"/>
    </location>
</feature>
<feature type="transmembrane region" description="Helical" evidence="7">
    <location>
        <begin position="325"/>
        <end position="346"/>
    </location>
</feature>
<feature type="region of interest" description="Disordered" evidence="6">
    <location>
        <begin position="1"/>
        <end position="37"/>
    </location>
</feature>
<dbReference type="GO" id="GO:0042910">
    <property type="term" value="F:xenobiotic transmembrane transporter activity"/>
    <property type="evidence" value="ECO:0007669"/>
    <property type="project" value="InterPro"/>
</dbReference>
<keyword evidence="3 7" id="KW-0812">Transmembrane</keyword>
<accession>A0A0B2WPR9</accession>
<evidence type="ECO:0000256" key="5">
    <source>
        <dbReference type="ARBA" id="ARBA00023136"/>
    </source>
</evidence>
<dbReference type="GO" id="GO:0015297">
    <property type="term" value="F:antiporter activity"/>
    <property type="evidence" value="ECO:0007669"/>
    <property type="project" value="InterPro"/>
</dbReference>
<name>A0A0B2WPR9_METAS</name>
<feature type="transmembrane region" description="Helical" evidence="7">
    <location>
        <begin position="507"/>
        <end position="526"/>
    </location>
</feature>
<gene>
    <name evidence="8" type="ORF">MAM_06118</name>
</gene>
<dbReference type="InterPro" id="IPR002528">
    <property type="entry name" value="MATE_fam"/>
</dbReference>
<dbReference type="OrthoDB" id="2126698at2759"/>
<feature type="transmembrane region" description="Helical" evidence="7">
    <location>
        <begin position="256"/>
        <end position="275"/>
    </location>
</feature>
<dbReference type="PANTHER" id="PTHR11206">
    <property type="entry name" value="MULTIDRUG RESISTANCE PROTEIN"/>
    <property type="match status" value="1"/>
</dbReference>
<dbReference type="InterPro" id="IPR045069">
    <property type="entry name" value="MATE_euk"/>
</dbReference>
<proteinExistence type="inferred from homology"/>
<reference evidence="8 9" key="1">
    <citation type="journal article" date="2014" name="Proc. Natl. Acad. Sci. U.S.A.">
        <title>Trajectory and genomic determinants of fungal-pathogen speciation and host adaptation.</title>
        <authorList>
            <person name="Hu X."/>
            <person name="Xiao G."/>
            <person name="Zheng P."/>
            <person name="Shang Y."/>
            <person name="Su Y."/>
            <person name="Zhang X."/>
            <person name="Liu X."/>
            <person name="Zhan S."/>
            <person name="St Leger R.J."/>
            <person name="Wang C."/>
        </authorList>
    </citation>
    <scope>NUCLEOTIDE SEQUENCE [LARGE SCALE GENOMIC DNA]</scope>
    <source>
        <strain evidence="8 9">ARSEF 1941</strain>
    </source>
</reference>
<sequence length="545" mass="58001">MVLLTMTKSDDPFHAPDGMADGQKMGQANGSPRSSQVAACLPNRHHGETASCRFLSESSPLLNKADSIESYEAVASEPDDDVQPDAMVVATTSSGGVCVTWQSEAKHLASSSASLLVTYVLQYSINVVSVFAAGRIGKVELGAVALANMTTGVTCLAPFMGLATSLDTLCAQAYGDGRGHLVGIQCQRMVVFLSLLSVPVAVLWAYSEEILVRAISNAESARLASLYLRVMIFALPGIIVFEAGKRLLQAQGLFKETTYVLLVTAPVNVLLNWLLVWKLELGFVGAPIAVAFSRTLLAVLLVLYVKLVNGSQCWGGLSMKAFSNWWPMVYLALPGMIMVAAEWFIFDIITFLSSRLGTDYLAAQSILVSVTTLLYHIPFAVSVAASTRVANLIGAGLVDAAKAAAKVATVAAFIICALNFSTYIIMRFRIPLLLTSDPAVIMLTAQAMPFVALEQVFDSLCAGAHGLLRGVGKQSIGGPVNLIGHYLVSLPVCLILGFHCSWKLDGLWAGIAAGLLIVALVEYGYLLTIDWHTACAEAEARNTAG</sequence>
<feature type="transmembrane region" description="Helical" evidence="7">
    <location>
        <begin position="407"/>
        <end position="426"/>
    </location>
</feature>
<evidence type="ECO:0000313" key="9">
    <source>
        <dbReference type="Proteomes" id="UP000030816"/>
    </source>
</evidence>
<dbReference type="HOGENOM" id="CLU_012893_1_2_1"/>
<evidence type="ECO:0000313" key="8">
    <source>
        <dbReference type="EMBL" id="KHN96013.1"/>
    </source>
</evidence>
<dbReference type="CDD" id="cd13132">
    <property type="entry name" value="MATE_eukaryotic"/>
    <property type="match status" value="1"/>
</dbReference>
<dbReference type="GO" id="GO:1990961">
    <property type="term" value="P:xenobiotic detoxification by transmembrane export across the plasma membrane"/>
    <property type="evidence" value="ECO:0007669"/>
    <property type="project" value="InterPro"/>
</dbReference>
<comment type="similarity">
    <text evidence="2">Belongs to the multi antimicrobial extrusion (MATE) (TC 2.A.66.1) family.</text>
</comment>
<dbReference type="Pfam" id="PF01554">
    <property type="entry name" value="MatE"/>
    <property type="match status" value="2"/>
</dbReference>
<dbReference type="EMBL" id="AZHE01000018">
    <property type="protein sequence ID" value="KHN96013.1"/>
    <property type="molecule type" value="Genomic_DNA"/>
</dbReference>
<evidence type="ECO:0000256" key="2">
    <source>
        <dbReference type="ARBA" id="ARBA00010199"/>
    </source>
</evidence>
<evidence type="ECO:0000256" key="3">
    <source>
        <dbReference type="ARBA" id="ARBA00022692"/>
    </source>
</evidence>
<feature type="transmembrane region" description="Helical" evidence="7">
    <location>
        <begin position="281"/>
        <end position="305"/>
    </location>
</feature>
<dbReference type="AlphaFoldDB" id="A0A0B2WPR9"/>
<evidence type="ECO:0000256" key="4">
    <source>
        <dbReference type="ARBA" id="ARBA00022989"/>
    </source>
</evidence>
<comment type="subcellular location">
    <subcellularLocation>
        <location evidence="1">Membrane</location>
        <topology evidence="1">Multi-pass membrane protein</topology>
    </subcellularLocation>
</comment>
<keyword evidence="4 7" id="KW-1133">Transmembrane helix</keyword>
<feature type="transmembrane region" description="Helical" evidence="7">
    <location>
        <begin position="483"/>
        <end position="500"/>
    </location>
</feature>
<dbReference type="GO" id="GO:0016020">
    <property type="term" value="C:membrane"/>
    <property type="evidence" value="ECO:0007669"/>
    <property type="project" value="UniProtKB-SubCell"/>
</dbReference>
<organism evidence="8 9">
    <name type="scientific">Metarhizium album (strain ARSEF 1941)</name>
    <dbReference type="NCBI Taxonomy" id="1081103"/>
    <lineage>
        <taxon>Eukaryota</taxon>
        <taxon>Fungi</taxon>
        <taxon>Dikarya</taxon>
        <taxon>Ascomycota</taxon>
        <taxon>Pezizomycotina</taxon>
        <taxon>Sordariomycetes</taxon>
        <taxon>Hypocreomycetidae</taxon>
        <taxon>Hypocreales</taxon>
        <taxon>Clavicipitaceae</taxon>
        <taxon>Metarhizium</taxon>
    </lineage>
</organism>
<dbReference type="GeneID" id="63740573"/>
<comment type="caution">
    <text evidence="8">The sequence shown here is derived from an EMBL/GenBank/DDBJ whole genome shotgun (WGS) entry which is preliminary data.</text>
</comment>
<dbReference type="Proteomes" id="UP000030816">
    <property type="component" value="Unassembled WGS sequence"/>
</dbReference>
<dbReference type="NCBIfam" id="TIGR00797">
    <property type="entry name" value="matE"/>
    <property type="match status" value="1"/>
</dbReference>
<feature type="transmembrane region" description="Helical" evidence="7">
    <location>
        <begin position="366"/>
        <end position="386"/>
    </location>
</feature>
<evidence type="ECO:0000256" key="1">
    <source>
        <dbReference type="ARBA" id="ARBA00004141"/>
    </source>
</evidence>
<dbReference type="STRING" id="1081103.A0A0B2WPR9"/>
<feature type="transmembrane region" description="Helical" evidence="7">
    <location>
        <begin position="189"/>
        <end position="206"/>
    </location>
</feature>
<protein>
    <submittedName>
        <fullName evidence="8">MATE efflux family protein subfamily</fullName>
    </submittedName>
</protein>
<keyword evidence="9" id="KW-1185">Reference proteome</keyword>
<evidence type="ECO:0000256" key="7">
    <source>
        <dbReference type="SAM" id="Phobius"/>
    </source>
</evidence>
<feature type="compositionally biased region" description="Polar residues" evidence="6">
    <location>
        <begin position="26"/>
        <end position="37"/>
    </location>
</feature>
<keyword evidence="5 7" id="KW-0472">Membrane</keyword>
<evidence type="ECO:0000256" key="6">
    <source>
        <dbReference type="SAM" id="MobiDB-lite"/>
    </source>
</evidence>
<dbReference type="RefSeq" id="XP_040677079.1">
    <property type="nucleotide sequence ID" value="XM_040824916.1"/>
</dbReference>